<dbReference type="InterPro" id="IPR013736">
    <property type="entry name" value="Xaa-Pro_dipept_C"/>
</dbReference>
<evidence type="ECO:0000259" key="2">
    <source>
        <dbReference type="SMART" id="SM00939"/>
    </source>
</evidence>
<dbReference type="Gene3D" id="2.60.120.260">
    <property type="entry name" value="Galactose-binding domain-like"/>
    <property type="match status" value="1"/>
</dbReference>
<dbReference type="EMBL" id="JGZE01000029">
    <property type="protein sequence ID" value="KFI74084.1"/>
    <property type="molecule type" value="Genomic_DNA"/>
</dbReference>
<evidence type="ECO:0000313" key="3">
    <source>
        <dbReference type="EMBL" id="KFI74084.1"/>
    </source>
</evidence>
<comment type="caution">
    <text evidence="3">The sequence shown here is derived from an EMBL/GenBank/DDBJ whole genome shotgun (WGS) entry which is preliminary data.</text>
</comment>
<dbReference type="InterPro" id="IPR000383">
    <property type="entry name" value="Xaa-Pro-like_dom"/>
</dbReference>
<keyword evidence="4" id="KW-1185">Reference proteome</keyword>
<dbReference type="STRING" id="1437603.GCA_000771525_01691"/>
<organism evidence="3 4">
    <name type="scientific">Bifidobacterium mongoliense DSM 21395</name>
    <dbReference type="NCBI Taxonomy" id="1437603"/>
    <lineage>
        <taxon>Bacteria</taxon>
        <taxon>Bacillati</taxon>
        <taxon>Actinomycetota</taxon>
        <taxon>Actinomycetes</taxon>
        <taxon>Bifidobacteriales</taxon>
        <taxon>Bifidobacteriaceae</taxon>
        <taxon>Bifidobacterium</taxon>
    </lineage>
</organism>
<dbReference type="RefSeq" id="WP_033512908.1">
    <property type="nucleotide sequence ID" value="NZ_JDUO01000008.1"/>
</dbReference>
<gene>
    <name evidence="3" type="ORF">BMON_1705</name>
</gene>
<dbReference type="SUPFAM" id="SSF53474">
    <property type="entry name" value="alpha/beta-Hydrolases"/>
    <property type="match status" value="1"/>
</dbReference>
<reference evidence="3 4" key="1">
    <citation type="submission" date="2014-03" db="EMBL/GenBank/DDBJ databases">
        <title>Genomics of Bifidobacteria.</title>
        <authorList>
            <person name="Ventura M."/>
            <person name="Milani C."/>
            <person name="Lugli G.A."/>
        </authorList>
    </citation>
    <scope>NUCLEOTIDE SEQUENCE [LARGE SCALE GENOMIC DNA]</scope>
    <source>
        <strain evidence="3 4">DSM 21395</strain>
    </source>
</reference>
<dbReference type="Gene3D" id="3.40.50.1820">
    <property type="entry name" value="alpha/beta hydrolase"/>
    <property type="match status" value="1"/>
</dbReference>
<sequence length="601" mass="65977">MSDADDFLTRYLADITRQYASSPFRPDAGPETVSFEATQVVCRDGVSLTTDIFRPSGPGPYPTIVVRCPYPDQVGLWKLHGTEMARRGYALVCQWCRGTHTSQGTWEPNVHEREDGRDLLDYLERQSWVRVIGLWGTSYLSLACWLLADIPTPKVVSICANHYGTDRFASAYQKGSFRSDVLTAWAMQNAGHPVDASYEQSALHRPQMDVDVDMWGGRLDWYRDWISHPNGGDAYWGEGFWRLLRGIPARVKVPMFIQEGWFDHHLGSSLIGYETLAPEIKEHSWLRIGCWNHYFLNALEGLEPPHLNTGEVPGALEWFDLTLKRGITPERKVEYYAIGTDMWHEASSWPVVSDAATDTAGDVETDGTAGAQTAGAGEERLYLGADVGIDGGVDGSAIGRTADLGGVLTAEAPSASGSVGYDYDPDDPVPTRGGEALLTTMDEIGARVQPEVGYRPDVLSFVSGVLDHDLHIQGKMRVELYVSSSAEDTAFTAKLIGVDPDGTARNYRSSITTIAIDEPDAPAYRPGDVRKVTVEMWDICWDLLAGSRLRCGVSSSDFPQYAVHTNTAGLWSEQDHAVVAHQRIHCGGSTPSCVVLPVTAG</sequence>
<dbReference type="Gene3D" id="1.10.3020.10">
    <property type="entry name" value="alpha-amino acid ester hydrolase ( Helical cap domain)"/>
    <property type="match status" value="1"/>
</dbReference>
<dbReference type="Pfam" id="PF08530">
    <property type="entry name" value="PepX_C"/>
    <property type="match status" value="1"/>
</dbReference>
<dbReference type="Pfam" id="PF02129">
    <property type="entry name" value="Peptidase_S15"/>
    <property type="match status" value="1"/>
</dbReference>
<dbReference type="InterPro" id="IPR029058">
    <property type="entry name" value="AB_hydrolase_fold"/>
</dbReference>
<dbReference type="GeneID" id="93094702"/>
<dbReference type="Proteomes" id="UP000029082">
    <property type="component" value="Unassembled WGS sequence"/>
</dbReference>
<dbReference type="SUPFAM" id="SSF49785">
    <property type="entry name" value="Galactose-binding domain-like"/>
    <property type="match status" value="1"/>
</dbReference>
<dbReference type="eggNOG" id="COG2936">
    <property type="taxonomic scope" value="Bacteria"/>
</dbReference>
<dbReference type="InterPro" id="IPR005674">
    <property type="entry name" value="CocE/Ser_esterase"/>
</dbReference>
<evidence type="ECO:0000256" key="1">
    <source>
        <dbReference type="ARBA" id="ARBA00022801"/>
    </source>
</evidence>
<proteinExistence type="predicted"/>
<dbReference type="GO" id="GO:0008239">
    <property type="term" value="F:dipeptidyl-peptidase activity"/>
    <property type="evidence" value="ECO:0007669"/>
    <property type="project" value="InterPro"/>
</dbReference>
<keyword evidence="1 3" id="KW-0378">Hydrolase</keyword>
<dbReference type="OrthoDB" id="5240615at2"/>
<dbReference type="SMART" id="SM00939">
    <property type="entry name" value="PepX_C"/>
    <property type="match status" value="1"/>
</dbReference>
<dbReference type="NCBIfam" id="TIGR00976">
    <property type="entry name" value="CocE_NonD"/>
    <property type="match status" value="2"/>
</dbReference>
<evidence type="ECO:0000313" key="4">
    <source>
        <dbReference type="Proteomes" id="UP000029082"/>
    </source>
</evidence>
<dbReference type="InterPro" id="IPR008979">
    <property type="entry name" value="Galactose-bd-like_sf"/>
</dbReference>
<dbReference type="AlphaFoldDB" id="A0A087BST4"/>
<accession>A0A087BST4</accession>
<dbReference type="EC" id="3.1.1.84" evidence="3"/>
<name>A0A087BST4_9BIFI</name>
<protein>
    <submittedName>
        <fullName evidence="3">Acyl esterase</fullName>
        <ecNumber evidence="3">3.1.1.84</ecNumber>
    </submittedName>
</protein>
<feature type="domain" description="Xaa-Pro dipeptidyl-peptidase C-terminal" evidence="2">
    <location>
        <begin position="316"/>
        <end position="595"/>
    </location>
</feature>